<proteinExistence type="predicted"/>
<name>A0A6N2K2W8_SALVM</name>
<sequence>MRSPSYPAHTKYEIVIAFKVVSSLNCFIRTSRHNLERVSASGLSASMKSRMLDIKTQDLRKPHPLLPSNTVLNILVTPTELYSIIASVLTILLS</sequence>
<evidence type="ECO:0000313" key="1">
    <source>
        <dbReference type="EMBL" id="VFU22437.1"/>
    </source>
</evidence>
<reference evidence="1" key="1">
    <citation type="submission" date="2019-03" db="EMBL/GenBank/DDBJ databases">
        <authorList>
            <person name="Mank J."/>
            <person name="Almeida P."/>
        </authorList>
    </citation>
    <scope>NUCLEOTIDE SEQUENCE</scope>
    <source>
        <strain evidence="1">78183</strain>
    </source>
</reference>
<protein>
    <submittedName>
        <fullName evidence="1">Uncharacterized protein</fullName>
    </submittedName>
</protein>
<dbReference type="AlphaFoldDB" id="A0A6N2K2W8"/>
<dbReference type="EMBL" id="CAADRP010000069">
    <property type="protein sequence ID" value="VFU22437.1"/>
    <property type="molecule type" value="Genomic_DNA"/>
</dbReference>
<organism evidence="1">
    <name type="scientific">Salix viminalis</name>
    <name type="common">Common osier</name>
    <name type="synonym">Basket willow</name>
    <dbReference type="NCBI Taxonomy" id="40686"/>
    <lineage>
        <taxon>Eukaryota</taxon>
        <taxon>Viridiplantae</taxon>
        <taxon>Streptophyta</taxon>
        <taxon>Embryophyta</taxon>
        <taxon>Tracheophyta</taxon>
        <taxon>Spermatophyta</taxon>
        <taxon>Magnoliopsida</taxon>
        <taxon>eudicotyledons</taxon>
        <taxon>Gunneridae</taxon>
        <taxon>Pentapetalae</taxon>
        <taxon>rosids</taxon>
        <taxon>fabids</taxon>
        <taxon>Malpighiales</taxon>
        <taxon>Salicaceae</taxon>
        <taxon>Saliceae</taxon>
        <taxon>Salix</taxon>
    </lineage>
</organism>
<gene>
    <name evidence="1" type="ORF">SVIM_LOCUS24699</name>
</gene>
<accession>A0A6N2K2W8</accession>